<dbReference type="Proteomes" id="UP000800041">
    <property type="component" value="Unassembled WGS sequence"/>
</dbReference>
<gene>
    <name evidence="2" type="ORF">K402DRAFT_464374</name>
</gene>
<feature type="transmembrane region" description="Helical" evidence="1">
    <location>
        <begin position="191"/>
        <end position="213"/>
    </location>
</feature>
<reference evidence="2" key="1">
    <citation type="journal article" date="2020" name="Stud. Mycol.">
        <title>101 Dothideomycetes genomes: a test case for predicting lifestyles and emergence of pathogens.</title>
        <authorList>
            <person name="Haridas S."/>
            <person name="Albert R."/>
            <person name="Binder M."/>
            <person name="Bloem J."/>
            <person name="Labutti K."/>
            <person name="Salamov A."/>
            <person name="Andreopoulos B."/>
            <person name="Baker S."/>
            <person name="Barry K."/>
            <person name="Bills G."/>
            <person name="Bluhm B."/>
            <person name="Cannon C."/>
            <person name="Castanera R."/>
            <person name="Culley D."/>
            <person name="Daum C."/>
            <person name="Ezra D."/>
            <person name="Gonzalez J."/>
            <person name="Henrissat B."/>
            <person name="Kuo A."/>
            <person name="Liang C."/>
            <person name="Lipzen A."/>
            <person name="Lutzoni F."/>
            <person name="Magnuson J."/>
            <person name="Mondo S."/>
            <person name="Nolan M."/>
            <person name="Ohm R."/>
            <person name="Pangilinan J."/>
            <person name="Park H.-J."/>
            <person name="Ramirez L."/>
            <person name="Alfaro M."/>
            <person name="Sun H."/>
            <person name="Tritt A."/>
            <person name="Yoshinaga Y."/>
            <person name="Zwiers L.-H."/>
            <person name="Turgeon B."/>
            <person name="Goodwin S."/>
            <person name="Spatafora J."/>
            <person name="Crous P."/>
            <person name="Grigoriev I."/>
        </authorList>
    </citation>
    <scope>NUCLEOTIDE SEQUENCE</scope>
    <source>
        <strain evidence="2">CBS 113979</strain>
    </source>
</reference>
<organism evidence="2 3">
    <name type="scientific">Aulographum hederae CBS 113979</name>
    <dbReference type="NCBI Taxonomy" id="1176131"/>
    <lineage>
        <taxon>Eukaryota</taxon>
        <taxon>Fungi</taxon>
        <taxon>Dikarya</taxon>
        <taxon>Ascomycota</taxon>
        <taxon>Pezizomycotina</taxon>
        <taxon>Dothideomycetes</taxon>
        <taxon>Pleosporomycetidae</taxon>
        <taxon>Aulographales</taxon>
        <taxon>Aulographaceae</taxon>
    </lineage>
</organism>
<feature type="transmembrane region" description="Helical" evidence="1">
    <location>
        <begin position="220"/>
        <end position="240"/>
    </location>
</feature>
<evidence type="ECO:0000313" key="3">
    <source>
        <dbReference type="Proteomes" id="UP000800041"/>
    </source>
</evidence>
<dbReference type="PANTHER" id="PTHR35043:SF7">
    <property type="entry name" value="TRANSCRIPTION FACTOR DOMAIN-CONTAINING PROTEIN"/>
    <property type="match status" value="1"/>
</dbReference>
<sequence>MLSAFRQGTDAYLDYRLIKAGSFTGFDEDLAERWTIKHSFYVAVGGLRISNTSYLTMEGVIFGITEKVVDVDTIPSQRAIADKSKADITVKMITIVQVRWLLVQCIARAISKLPVTTLEITVLAYIPCMLFITAFWWEKPYNVNEPTLLTIDRPNMRNEDDRICRYGRLPTFINCSLEGALEIFEGNLSGIFVLAAACFVFGGIHCTAWNFAFNSAAERWLWRISSVILCSVIPVLSMAMKATEQIMGMVHWFIVVWIGGPVLVLYVAARLYLLVECFVGLRSLPSECYSTVVWTSFISHV</sequence>
<keyword evidence="1" id="KW-1133">Transmembrane helix</keyword>
<feature type="transmembrane region" description="Helical" evidence="1">
    <location>
        <begin position="118"/>
        <end position="137"/>
    </location>
</feature>
<dbReference type="EMBL" id="ML977162">
    <property type="protein sequence ID" value="KAF1985365.1"/>
    <property type="molecule type" value="Genomic_DNA"/>
</dbReference>
<evidence type="ECO:0000256" key="1">
    <source>
        <dbReference type="SAM" id="Phobius"/>
    </source>
</evidence>
<accession>A0A6G1GWQ8</accession>
<feature type="transmembrane region" description="Helical" evidence="1">
    <location>
        <begin position="252"/>
        <end position="273"/>
    </location>
</feature>
<dbReference type="PANTHER" id="PTHR35043">
    <property type="entry name" value="TRANSCRIPTION FACTOR DOMAIN-CONTAINING PROTEIN"/>
    <property type="match status" value="1"/>
</dbReference>
<protein>
    <submittedName>
        <fullName evidence="2">Uncharacterized protein</fullName>
    </submittedName>
</protein>
<keyword evidence="1" id="KW-0472">Membrane</keyword>
<dbReference type="OrthoDB" id="9451547at2759"/>
<evidence type="ECO:0000313" key="2">
    <source>
        <dbReference type="EMBL" id="KAF1985365.1"/>
    </source>
</evidence>
<name>A0A6G1GWQ8_9PEZI</name>
<keyword evidence="1" id="KW-0812">Transmembrane</keyword>
<proteinExistence type="predicted"/>
<dbReference type="AlphaFoldDB" id="A0A6G1GWQ8"/>
<keyword evidence="3" id="KW-1185">Reference proteome</keyword>